<dbReference type="CDD" id="cd02440">
    <property type="entry name" value="AdoMet_MTases"/>
    <property type="match status" value="1"/>
</dbReference>
<accession>A0A1H3K1V5</accession>
<dbReference type="EMBL" id="FNOK01000027">
    <property type="protein sequence ID" value="SDY45755.1"/>
    <property type="molecule type" value="Genomic_DNA"/>
</dbReference>
<dbReference type="Gene3D" id="3.40.50.150">
    <property type="entry name" value="Vaccinia Virus protein VP39"/>
    <property type="match status" value="1"/>
</dbReference>
<organism evidence="4 5">
    <name type="scientific">Saccharopolyspora shandongensis</name>
    <dbReference type="NCBI Taxonomy" id="418495"/>
    <lineage>
        <taxon>Bacteria</taxon>
        <taxon>Bacillati</taxon>
        <taxon>Actinomycetota</taxon>
        <taxon>Actinomycetes</taxon>
        <taxon>Pseudonocardiales</taxon>
        <taxon>Pseudonocardiaceae</taxon>
        <taxon>Saccharopolyspora</taxon>
    </lineage>
</organism>
<evidence type="ECO:0000256" key="1">
    <source>
        <dbReference type="ARBA" id="ARBA00022603"/>
    </source>
</evidence>
<protein>
    <submittedName>
        <fullName evidence="4">Methyltransferase domain-containing protein</fullName>
    </submittedName>
</protein>
<evidence type="ECO:0000313" key="4">
    <source>
        <dbReference type="EMBL" id="SDY45755.1"/>
    </source>
</evidence>
<gene>
    <name evidence="4" type="ORF">SAMN05216215_102720</name>
</gene>
<dbReference type="RefSeq" id="WP_093269938.1">
    <property type="nucleotide sequence ID" value="NZ_FNOK01000027.1"/>
</dbReference>
<evidence type="ECO:0000313" key="5">
    <source>
        <dbReference type="Proteomes" id="UP000199529"/>
    </source>
</evidence>
<dbReference type="OrthoDB" id="3763870at2"/>
<dbReference type="PANTHER" id="PTHR43861:SF1">
    <property type="entry name" value="TRANS-ACONITATE 2-METHYLTRANSFERASE"/>
    <property type="match status" value="1"/>
</dbReference>
<dbReference type="Proteomes" id="UP000199529">
    <property type="component" value="Unassembled WGS sequence"/>
</dbReference>
<keyword evidence="5" id="KW-1185">Reference proteome</keyword>
<dbReference type="AlphaFoldDB" id="A0A1H3K1V5"/>
<evidence type="ECO:0000259" key="3">
    <source>
        <dbReference type="Pfam" id="PF13649"/>
    </source>
</evidence>
<dbReference type="GO" id="GO:0032259">
    <property type="term" value="P:methylation"/>
    <property type="evidence" value="ECO:0007669"/>
    <property type="project" value="UniProtKB-KW"/>
</dbReference>
<keyword evidence="1 4" id="KW-0489">Methyltransferase</keyword>
<reference evidence="5" key="1">
    <citation type="submission" date="2016-10" db="EMBL/GenBank/DDBJ databases">
        <authorList>
            <person name="Varghese N."/>
            <person name="Submissions S."/>
        </authorList>
    </citation>
    <scope>NUCLEOTIDE SEQUENCE [LARGE SCALE GENOMIC DNA]</scope>
    <source>
        <strain evidence="5">CGMCC 4.3530</strain>
    </source>
</reference>
<dbReference type="GO" id="GO:0008757">
    <property type="term" value="F:S-adenosylmethionine-dependent methyltransferase activity"/>
    <property type="evidence" value="ECO:0007669"/>
    <property type="project" value="InterPro"/>
</dbReference>
<dbReference type="PANTHER" id="PTHR43861">
    <property type="entry name" value="TRANS-ACONITATE 2-METHYLTRANSFERASE-RELATED"/>
    <property type="match status" value="1"/>
</dbReference>
<name>A0A1H3K1V5_9PSEU</name>
<evidence type="ECO:0000256" key="2">
    <source>
        <dbReference type="ARBA" id="ARBA00022679"/>
    </source>
</evidence>
<feature type="domain" description="Methyltransferase" evidence="3">
    <location>
        <begin position="87"/>
        <end position="180"/>
    </location>
</feature>
<dbReference type="Pfam" id="PF13649">
    <property type="entry name" value="Methyltransf_25"/>
    <property type="match status" value="1"/>
</dbReference>
<keyword evidence="2 4" id="KW-0808">Transferase</keyword>
<proteinExistence type="predicted"/>
<dbReference type="InterPro" id="IPR029063">
    <property type="entry name" value="SAM-dependent_MTases_sf"/>
</dbReference>
<dbReference type="InterPro" id="IPR041698">
    <property type="entry name" value="Methyltransf_25"/>
</dbReference>
<dbReference type="STRING" id="418495.SAMN05216215_102720"/>
<dbReference type="SUPFAM" id="SSF53335">
    <property type="entry name" value="S-adenosyl-L-methionine-dependent methyltransferases"/>
    <property type="match status" value="1"/>
</dbReference>
<sequence>MTDQTTPAVFERVLPLLSPAPEHPDFDGGYLDLLGGHAAEPSGPIQSFWESGAGSACYDHLQSVTRRALPMWYRLPTQARPPSGGLVLDVGCGPGNVTAQLGRAVGPAGLAIGVDVSRPMLARAARTETADNVGFIRADARDLPFPDGTFDLVTSLAALQLIPEPHEVLGGMARVLAPGGWLAVMVPTPRGGLLHQAAKLTGGRSGLKFFDAVQVADSLRDAGMDVVHTHRAGPVLWISARRAA</sequence>